<keyword evidence="3" id="KW-1185">Reference proteome</keyword>
<evidence type="ECO:0000313" key="2">
    <source>
        <dbReference type="EMBL" id="KAF1685397.1"/>
    </source>
</evidence>
<feature type="signal peptide" evidence="1">
    <location>
        <begin position="1"/>
        <end position="26"/>
    </location>
</feature>
<proteinExistence type="predicted"/>
<sequence>MTPTRRPIPNPVLPLLALAAALPAAAADPCLVGRWEPVGNAAGEWMQRNAPGLQVQAAQQGTLEFLADGTYVAGGSGQAQVAATQAQAEVRDLRFQARGTWSTEGTTLVLQPTAGSMDGTMRIQGPAGRTIEVPMPRGAAQPQRLQYACSSDGLQTRMAVRNATPVVQRYRRLP</sequence>
<dbReference type="EMBL" id="PDWK01000088">
    <property type="protein sequence ID" value="KAF1685397.1"/>
    <property type="molecule type" value="Genomic_DNA"/>
</dbReference>
<accession>A0A921P084</accession>
<comment type="caution">
    <text evidence="2">The sequence shown here is derived from an EMBL/GenBank/DDBJ whole genome shotgun (WGS) entry which is preliminary data.</text>
</comment>
<evidence type="ECO:0000313" key="3">
    <source>
        <dbReference type="Proteomes" id="UP000717981"/>
    </source>
</evidence>
<protein>
    <submittedName>
        <fullName evidence="2">Uncharacterized protein</fullName>
    </submittedName>
</protein>
<gene>
    <name evidence="2" type="ORF">CR938_12940</name>
</gene>
<reference evidence="2" key="1">
    <citation type="submission" date="2017-10" db="EMBL/GenBank/DDBJ databases">
        <title>Whole genome sequencing of members of genus Pseudoxanthomonas.</title>
        <authorList>
            <person name="Kumar S."/>
            <person name="Bansal K."/>
            <person name="Kaur A."/>
            <person name="Patil P."/>
            <person name="Sharma S."/>
            <person name="Patil P.B."/>
        </authorList>
    </citation>
    <scope>NUCLEOTIDE SEQUENCE</scope>
    <source>
        <strain evidence="2">DSM 22914</strain>
    </source>
</reference>
<name>A0A921P084_9GAMM</name>
<dbReference type="RefSeq" id="WP_028914275.1">
    <property type="nucleotide sequence ID" value="NZ_PDWK01000088.1"/>
</dbReference>
<dbReference type="AlphaFoldDB" id="A0A921P084"/>
<organism evidence="2 3">
    <name type="scientific">Pseudoxanthomonas taiwanensis</name>
    <dbReference type="NCBI Taxonomy" id="176598"/>
    <lineage>
        <taxon>Bacteria</taxon>
        <taxon>Pseudomonadati</taxon>
        <taxon>Pseudomonadota</taxon>
        <taxon>Gammaproteobacteria</taxon>
        <taxon>Lysobacterales</taxon>
        <taxon>Lysobacteraceae</taxon>
        <taxon>Pseudoxanthomonas</taxon>
    </lineage>
</organism>
<feature type="chain" id="PRO_5037387414" evidence="1">
    <location>
        <begin position="27"/>
        <end position="174"/>
    </location>
</feature>
<keyword evidence="1" id="KW-0732">Signal</keyword>
<dbReference type="OrthoDB" id="5986592at2"/>
<dbReference type="Proteomes" id="UP000717981">
    <property type="component" value="Unassembled WGS sequence"/>
</dbReference>
<evidence type="ECO:0000256" key="1">
    <source>
        <dbReference type="SAM" id="SignalP"/>
    </source>
</evidence>